<dbReference type="EMBL" id="KE504205">
    <property type="protein sequence ID" value="EPS95551.1"/>
    <property type="molecule type" value="Genomic_DNA"/>
</dbReference>
<gene>
    <name evidence="3" type="ORF">FOMPIDRAFT_1054080</name>
</gene>
<dbReference type="STRING" id="743788.S8DQG8"/>
<feature type="chain" id="PRO_5004549685" evidence="2">
    <location>
        <begin position="27"/>
        <end position="117"/>
    </location>
</feature>
<feature type="compositionally biased region" description="Basic and acidic residues" evidence="1">
    <location>
        <begin position="69"/>
        <end position="78"/>
    </location>
</feature>
<dbReference type="InParanoid" id="S8DQG8"/>
<evidence type="ECO:0000256" key="1">
    <source>
        <dbReference type="SAM" id="MobiDB-lite"/>
    </source>
</evidence>
<accession>S8DQG8</accession>
<feature type="region of interest" description="Disordered" evidence="1">
    <location>
        <begin position="54"/>
        <end position="89"/>
    </location>
</feature>
<keyword evidence="4" id="KW-1185">Reference proteome</keyword>
<evidence type="ECO:0000313" key="3">
    <source>
        <dbReference type="EMBL" id="EPS95551.1"/>
    </source>
</evidence>
<dbReference type="HOGENOM" id="CLU_2084887_0_0_1"/>
<evidence type="ECO:0000313" key="4">
    <source>
        <dbReference type="Proteomes" id="UP000015241"/>
    </source>
</evidence>
<dbReference type="AlphaFoldDB" id="S8DQG8"/>
<evidence type="ECO:0000256" key="2">
    <source>
        <dbReference type="SAM" id="SignalP"/>
    </source>
</evidence>
<sequence>MGQVMAALPLVWTGFMILIRGPQVRRYTWFGYEGDVEVHKAKLAERQRLCDADAESADAANGSGSTNVEKTRPVHKESQEDDEATEDIREIGSAVDATPVGQWSFLARNVGIADLFL</sequence>
<feature type="signal peptide" evidence="2">
    <location>
        <begin position="1"/>
        <end position="26"/>
    </location>
</feature>
<organism evidence="3 4">
    <name type="scientific">Fomitopsis schrenkii</name>
    <name type="common">Brown rot fungus</name>
    <dbReference type="NCBI Taxonomy" id="2126942"/>
    <lineage>
        <taxon>Eukaryota</taxon>
        <taxon>Fungi</taxon>
        <taxon>Dikarya</taxon>
        <taxon>Basidiomycota</taxon>
        <taxon>Agaricomycotina</taxon>
        <taxon>Agaricomycetes</taxon>
        <taxon>Polyporales</taxon>
        <taxon>Fomitopsis</taxon>
    </lineage>
</organism>
<keyword evidence="2" id="KW-0732">Signal</keyword>
<dbReference type="Proteomes" id="UP000015241">
    <property type="component" value="Unassembled WGS sequence"/>
</dbReference>
<protein>
    <submittedName>
        <fullName evidence="3">Uncharacterized protein</fullName>
    </submittedName>
</protein>
<reference evidence="3 4" key="1">
    <citation type="journal article" date="2012" name="Science">
        <title>The Paleozoic origin of enzymatic lignin decomposition reconstructed from 31 fungal genomes.</title>
        <authorList>
            <person name="Floudas D."/>
            <person name="Binder M."/>
            <person name="Riley R."/>
            <person name="Barry K."/>
            <person name="Blanchette R.A."/>
            <person name="Henrissat B."/>
            <person name="Martinez A.T."/>
            <person name="Otillar R."/>
            <person name="Spatafora J.W."/>
            <person name="Yadav J.S."/>
            <person name="Aerts A."/>
            <person name="Benoit I."/>
            <person name="Boyd A."/>
            <person name="Carlson A."/>
            <person name="Copeland A."/>
            <person name="Coutinho P.M."/>
            <person name="de Vries R.P."/>
            <person name="Ferreira P."/>
            <person name="Findley K."/>
            <person name="Foster B."/>
            <person name="Gaskell J."/>
            <person name="Glotzer D."/>
            <person name="Gorecki P."/>
            <person name="Heitman J."/>
            <person name="Hesse C."/>
            <person name="Hori C."/>
            <person name="Igarashi K."/>
            <person name="Jurgens J.A."/>
            <person name="Kallen N."/>
            <person name="Kersten P."/>
            <person name="Kohler A."/>
            <person name="Kuees U."/>
            <person name="Kumar T.K.A."/>
            <person name="Kuo A."/>
            <person name="LaButti K."/>
            <person name="Larrondo L.F."/>
            <person name="Lindquist E."/>
            <person name="Ling A."/>
            <person name="Lombard V."/>
            <person name="Lucas S."/>
            <person name="Lundell T."/>
            <person name="Martin R."/>
            <person name="McLaughlin D.J."/>
            <person name="Morgenstern I."/>
            <person name="Morin E."/>
            <person name="Murat C."/>
            <person name="Nagy L.G."/>
            <person name="Nolan M."/>
            <person name="Ohm R.A."/>
            <person name="Patyshakuliyeva A."/>
            <person name="Rokas A."/>
            <person name="Ruiz-Duenas F.J."/>
            <person name="Sabat G."/>
            <person name="Salamov A."/>
            <person name="Samejima M."/>
            <person name="Schmutz J."/>
            <person name="Slot J.C."/>
            <person name="St John F."/>
            <person name="Stenlid J."/>
            <person name="Sun H."/>
            <person name="Sun S."/>
            <person name="Syed K."/>
            <person name="Tsang A."/>
            <person name="Wiebenga A."/>
            <person name="Young D."/>
            <person name="Pisabarro A."/>
            <person name="Eastwood D.C."/>
            <person name="Martin F."/>
            <person name="Cullen D."/>
            <person name="Grigoriev I.V."/>
            <person name="Hibbett D.S."/>
        </authorList>
    </citation>
    <scope>NUCLEOTIDE SEQUENCE</scope>
    <source>
        <strain evidence="4">FP-58527</strain>
    </source>
</reference>
<proteinExistence type="predicted"/>
<name>S8DQG8_FOMSC</name>